<dbReference type="RefSeq" id="WP_207707932.1">
    <property type="nucleotide sequence ID" value="NZ_CP045875.1"/>
</dbReference>
<dbReference type="SUPFAM" id="SSF52540">
    <property type="entry name" value="P-loop containing nucleoside triphosphate hydrolases"/>
    <property type="match status" value="1"/>
</dbReference>
<dbReference type="Gene3D" id="3.40.50.300">
    <property type="entry name" value="P-loop containing nucleotide triphosphate hydrolases"/>
    <property type="match status" value="1"/>
</dbReference>
<protein>
    <recommendedName>
        <fullName evidence="8">Cytidylate kinase</fullName>
        <shortName evidence="8">CK</shortName>
        <ecNumber evidence="8">2.7.4.25</ecNumber>
    </recommendedName>
    <alternativeName>
        <fullName evidence="8">Cytidine monophosphate kinase</fullName>
        <shortName evidence="8">CMP kinase</shortName>
    </alternativeName>
</protein>
<comment type="catalytic activity">
    <reaction evidence="6 8">
        <text>dCMP + ATP = dCDP + ADP</text>
        <dbReference type="Rhea" id="RHEA:25094"/>
        <dbReference type="ChEBI" id="CHEBI:30616"/>
        <dbReference type="ChEBI" id="CHEBI:57566"/>
        <dbReference type="ChEBI" id="CHEBI:58593"/>
        <dbReference type="ChEBI" id="CHEBI:456216"/>
        <dbReference type="EC" id="2.7.4.25"/>
    </reaction>
</comment>
<dbReference type="GO" id="GO:0006220">
    <property type="term" value="P:pyrimidine nucleotide metabolic process"/>
    <property type="evidence" value="ECO:0007669"/>
    <property type="project" value="UniProtKB-UniRule"/>
</dbReference>
<evidence type="ECO:0000313" key="10">
    <source>
        <dbReference type="EMBL" id="QGG47735.1"/>
    </source>
</evidence>
<keyword evidence="5 8" id="KW-0067">ATP-binding</keyword>
<keyword evidence="8" id="KW-0963">Cytoplasm</keyword>
<dbReference type="PANTHER" id="PTHR21299">
    <property type="entry name" value="CYTIDYLATE KINASE/PANTOATE-BETA-ALANINE LIGASE"/>
    <property type="match status" value="1"/>
</dbReference>
<dbReference type="Pfam" id="PF02224">
    <property type="entry name" value="Cytidylate_kin"/>
    <property type="match status" value="1"/>
</dbReference>
<dbReference type="NCBIfam" id="TIGR00017">
    <property type="entry name" value="cmk"/>
    <property type="match status" value="1"/>
</dbReference>
<dbReference type="InterPro" id="IPR027417">
    <property type="entry name" value="P-loop_NTPase"/>
</dbReference>
<evidence type="ECO:0000256" key="2">
    <source>
        <dbReference type="ARBA" id="ARBA00022679"/>
    </source>
</evidence>
<dbReference type="EC" id="2.7.4.25" evidence="8"/>
<evidence type="ECO:0000259" key="9">
    <source>
        <dbReference type="Pfam" id="PF02224"/>
    </source>
</evidence>
<dbReference type="EMBL" id="CP045875">
    <property type="protein sequence ID" value="QGG47735.1"/>
    <property type="molecule type" value="Genomic_DNA"/>
</dbReference>
<dbReference type="CDD" id="cd02020">
    <property type="entry name" value="CMPK"/>
    <property type="match status" value="1"/>
</dbReference>
<keyword evidence="2 8" id="KW-0808">Transferase</keyword>
<evidence type="ECO:0000256" key="1">
    <source>
        <dbReference type="ARBA" id="ARBA00009427"/>
    </source>
</evidence>
<keyword evidence="11" id="KW-1185">Reference proteome</keyword>
<keyword evidence="3 8" id="KW-0547">Nucleotide-binding</keyword>
<dbReference type="PANTHER" id="PTHR21299:SF2">
    <property type="entry name" value="CYTIDYLATE KINASE"/>
    <property type="match status" value="1"/>
</dbReference>
<reference evidence="11" key="1">
    <citation type="submission" date="2019-11" db="EMBL/GenBank/DDBJ databases">
        <title>Genome sequence of Heliorestis convoluta strain HH, an alkaliphilic and minimalistic phototrophic bacterium from a soda lake in Egypt.</title>
        <authorList>
            <person name="Dewey E.D."/>
            <person name="Stokes L.M."/>
            <person name="Burchell B.M."/>
            <person name="Shaffer K.N."/>
            <person name="Huntington A.M."/>
            <person name="Baker J.M."/>
            <person name="Nadendla S."/>
            <person name="Giglio M.G."/>
            <person name="Touchman J.W."/>
            <person name="Blankenship R.E."/>
            <person name="Madigan M.T."/>
            <person name="Sattley W.M."/>
        </authorList>
    </citation>
    <scope>NUCLEOTIDE SEQUENCE [LARGE SCALE GENOMIC DNA]</scope>
    <source>
        <strain evidence="11">HH</strain>
    </source>
</reference>
<dbReference type="HAMAP" id="MF_00238">
    <property type="entry name" value="Cytidyl_kinase_type1"/>
    <property type="match status" value="1"/>
</dbReference>
<evidence type="ECO:0000313" key="11">
    <source>
        <dbReference type="Proteomes" id="UP000366051"/>
    </source>
</evidence>
<proteinExistence type="inferred from homology"/>
<gene>
    <name evidence="8 10" type="primary">cmk</name>
    <name evidence="10" type="ORF">FTV88_1636</name>
</gene>
<dbReference type="AlphaFoldDB" id="A0A5Q2N574"/>
<comment type="catalytic activity">
    <reaction evidence="7 8">
        <text>CMP + ATP = CDP + ADP</text>
        <dbReference type="Rhea" id="RHEA:11600"/>
        <dbReference type="ChEBI" id="CHEBI:30616"/>
        <dbReference type="ChEBI" id="CHEBI:58069"/>
        <dbReference type="ChEBI" id="CHEBI:60377"/>
        <dbReference type="ChEBI" id="CHEBI:456216"/>
        <dbReference type="EC" id="2.7.4.25"/>
    </reaction>
</comment>
<comment type="subcellular location">
    <subcellularLocation>
        <location evidence="8">Cytoplasm</location>
    </subcellularLocation>
</comment>
<evidence type="ECO:0000256" key="6">
    <source>
        <dbReference type="ARBA" id="ARBA00047615"/>
    </source>
</evidence>
<feature type="domain" description="Cytidylate kinase" evidence="9">
    <location>
        <begin position="7"/>
        <end position="219"/>
    </location>
</feature>
<evidence type="ECO:0000256" key="3">
    <source>
        <dbReference type="ARBA" id="ARBA00022741"/>
    </source>
</evidence>
<dbReference type="GO" id="GO:0015949">
    <property type="term" value="P:nucleobase-containing small molecule interconversion"/>
    <property type="evidence" value="ECO:0007669"/>
    <property type="project" value="TreeGrafter"/>
</dbReference>
<accession>A0A5Q2N574</accession>
<dbReference type="GO" id="GO:0005829">
    <property type="term" value="C:cytosol"/>
    <property type="evidence" value="ECO:0007669"/>
    <property type="project" value="TreeGrafter"/>
</dbReference>
<name>A0A5Q2N574_9FIRM</name>
<sequence length="225" mass="24837">MIEPIQIAIDGPAGAGKSTVAKEVARRLGFLYIDTGAMYRAVTWLALERGLSLHDEEVLTALAQEASIQLLRKGDSLAVLVDTIDVTDAIRSPQISSNVSQVAAVAGVRMVLVEQQRAMAKSQNVVMDGRDIGSYVLPFAQVKIFLTASIEERAHRRYLEFMNKGIPVEEERLRQEIRRRDEQDASRDVAPLVRTADAFLIDTTGLGIEEVIQKILDLLPNRGGR</sequence>
<dbReference type="GO" id="GO:0036431">
    <property type="term" value="F:dCMP kinase activity"/>
    <property type="evidence" value="ECO:0007669"/>
    <property type="project" value="InterPro"/>
</dbReference>
<evidence type="ECO:0000256" key="4">
    <source>
        <dbReference type="ARBA" id="ARBA00022777"/>
    </source>
</evidence>
<comment type="similarity">
    <text evidence="1 8">Belongs to the cytidylate kinase family. Type 1 subfamily.</text>
</comment>
<organism evidence="10 11">
    <name type="scientific">Heliorestis convoluta</name>
    <dbReference type="NCBI Taxonomy" id="356322"/>
    <lineage>
        <taxon>Bacteria</taxon>
        <taxon>Bacillati</taxon>
        <taxon>Bacillota</taxon>
        <taxon>Clostridia</taxon>
        <taxon>Eubacteriales</taxon>
        <taxon>Heliobacteriaceae</taxon>
        <taxon>Heliorestis</taxon>
    </lineage>
</organism>
<keyword evidence="4 8" id="KW-0418">Kinase</keyword>
<feature type="binding site" evidence="8">
    <location>
        <begin position="11"/>
        <end position="19"/>
    </location>
    <ligand>
        <name>ATP</name>
        <dbReference type="ChEBI" id="CHEBI:30616"/>
    </ligand>
</feature>
<dbReference type="GO" id="GO:0005524">
    <property type="term" value="F:ATP binding"/>
    <property type="evidence" value="ECO:0007669"/>
    <property type="project" value="UniProtKB-UniRule"/>
</dbReference>
<dbReference type="KEGG" id="hcv:FTV88_1636"/>
<dbReference type="GO" id="GO:0036430">
    <property type="term" value="F:CMP kinase activity"/>
    <property type="evidence" value="ECO:0007669"/>
    <property type="project" value="RHEA"/>
</dbReference>
<dbReference type="InterPro" id="IPR003136">
    <property type="entry name" value="Cytidylate_kin"/>
</dbReference>
<evidence type="ECO:0000256" key="5">
    <source>
        <dbReference type="ARBA" id="ARBA00022840"/>
    </source>
</evidence>
<dbReference type="Proteomes" id="UP000366051">
    <property type="component" value="Chromosome"/>
</dbReference>
<evidence type="ECO:0000256" key="7">
    <source>
        <dbReference type="ARBA" id="ARBA00048478"/>
    </source>
</evidence>
<evidence type="ECO:0000256" key="8">
    <source>
        <dbReference type="HAMAP-Rule" id="MF_00238"/>
    </source>
</evidence>
<dbReference type="InterPro" id="IPR011994">
    <property type="entry name" value="Cytidylate_kinase_dom"/>
</dbReference>